<evidence type="ECO:0000256" key="4">
    <source>
        <dbReference type="ARBA" id="ARBA00022583"/>
    </source>
</evidence>
<protein>
    <recommendedName>
        <fullName evidence="8">Receptor-mediated endocytosis protein 6 homolog</fullName>
    </recommendedName>
</protein>
<evidence type="ECO:0000256" key="2">
    <source>
        <dbReference type="ARBA" id="ARBA00008489"/>
    </source>
</evidence>
<keyword evidence="4" id="KW-0254">Endocytosis</keyword>
<name>A0A8D8XHR9_9HEMI</name>
<dbReference type="InterPro" id="IPR037191">
    <property type="entry name" value="VPS9_dom_sf"/>
</dbReference>
<dbReference type="Gene3D" id="1.10.506.10">
    <property type="entry name" value="GTPase Activation - p120gap, domain 1"/>
    <property type="match status" value="1"/>
</dbReference>
<evidence type="ECO:0000259" key="11">
    <source>
        <dbReference type="PROSITE" id="PS51205"/>
    </source>
</evidence>
<evidence type="ECO:0000256" key="5">
    <source>
        <dbReference type="ARBA" id="ARBA00022658"/>
    </source>
</evidence>
<dbReference type="GO" id="GO:0031267">
    <property type="term" value="F:small GTPase binding"/>
    <property type="evidence" value="ECO:0007669"/>
    <property type="project" value="TreeGrafter"/>
</dbReference>
<dbReference type="EMBL" id="HBUF01326178">
    <property type="protein sequence ID" value="CAG6695943.1"/>
    <property type="molecule type" value="Transcribed_RNA"/>
</dbReference>
<dbReference type="InterPro" id="IPR045046">
    <property type="entry name" value="Vps9-like"/>
</dbReference>
<dbReference type="SMART" id="SM00167">
    <property type="entry name" value="VPS9"/>
    <property type="match status" value="1"/>
</dbReference>
<comment type="subcellular location">
    <subcellularLocation>
        <location evidence="1">Membrane</location>
        <topology evidence="1">Peripheral membrane protein</topology>
    </subcellularLocation>
</comment>
<reference evidence="12" key="1">
    <citation type="submission" date="2021-05" db="EMBL/GenBank/DDBJ databases">
        <authorList>
            <person name="Alioto T."/>
            <person name="Alioto T."/>
            <person name="Gomez Garrido J."/>
        </authorList>
    </citation>
    <scope>NUCLEOTIDE SEQUENCE</scope>
</reference>
<dbReference type="GO" id="GO:0005829">
    <property type="term" value="C:cytosol"/>
    <property type="evidence" value="ECO:0007669"/>
    <property type="project" value="TreeGrafter"/>
</dbReference>
<dbReference type="PANTHER" id="PTHR23101">
    <property type="entry name" value="RAB GDP/GTP EXCHANGE FACTOR"/>
    <property type="match status" value="1"/>
</dbReference>
<dbReference type="PROSITE" id="PS51205">
    <property type="entry name" value="VPS9"/>
    <property type="match status" value="1"/>
</dbReference>
<dbReference type="PANTHER" id="PTHR23101:SF25">
    <property type="entry name" value="GTPASE-ACTIVATING PROTEIN AND VPS9 DOMAIN-CONTAINING PROTEIN 1"/>
    <property type="match status" value="1"/>
</dbReference>
<feature type="region of interest" description="Disordered" evidence="9">
    <location>
        <begin position="784"/>
        <end position="847"/>
    </location>
</feature>
<keyword evidence="5" id="KW-0344">Guanine-nucleotide releasing factor</keyword>
<dbReference type="GO" id="GO:0030139">
    <property type="term" value="C:endocytic vesicle"/>
    <property type="evidence" value="ECO:0007669"/>
    <property type="project" value="TreeGrafter"/>
</dbReference>
<evidence type="ECO:0000256" key="1">
    <source>
        <dbReference type="ARBA" id="ARBA00004170"/>
    </source>
</evidence>
<dbReference type="GO" id="GO:0005085">
    <property type="term" value="F:guanyl-nucleotide exchange factor activity"/>
    <property type="evidence" value="ECO:0007669"/>
    <property type="project" value="UniProtKB-KW"/>
</dbReference>
<evidence type="ECO:0000259" key="10">
    <source>
        <dbReference type="PROSITE" id="PS50018"/>
    </source>
</evidence>
<dbReference type="InterPro" id="IPR001936">
    <property type="entry name" value="RasGAP_dom"/>
</dbReference>
<dbReference type="SUPFAM" id="SSF109993">
    <property type="entry name" value="VPS9 domain"/>
    <property type="match status" value="1"/>
</dbReference>
<dbReference type="FunFam" id="1.20.1050.80:FF:000001">
    <property type="entry name" value="GTPase-activating protein and VPS9 domain-containing protein 1 isoform X1"/>
    <property type="match status" value="1"/>
</dbReference>
<feature type="compositionally biased region" description="Polar residues" evidence="9">
    <location>
        <begin position="630"/>
        <end position="653"/>
    </location>
</feature>
<dbReference type="PROSITE" id="PS50018">
    <property type="entry name" value="RAS_GTPASE_ACTIV_2"/>
    <property type="match status" value="1"/>
</dbReference>
<feature type="domain" description="VPS9" evidence="11">
    <location>
        <begin position="1358"/>
        <end position="1496"/>
    </location>
</feature>
<dbReference type="GO" id="GO:0006897">
    <property type="term" value="P:endocytosis"/>
    <property type="evidence" value="ECO:0007669"/>
    <property type="project" value="UniProtKB-KW"/>
</dbReference>
<dbReference type="Gene3D" id="1.20.1050.80">
    <property type="entry name" value="VPS9 domain"/>
    <property type="match status" value="1"/>
</dbReference>
<dbReference type="Pfam" id="PF02204">
    <property type="entry name" value="VPS9"/>
    <property type="match status" value="1"/>
</dbReference>
<evidence type="ECO:0000256" key="9">
    <source>
        <dbReference type="SAM" id="MobiDB-lite"/>
    </source>
</evidence>
<dbReference type="GO" id="GO:0005096">
    <property type="term" value="F:GTPase activator activity"/>
    <property type="evidence" value="ECO:0007669"/>
    <property type="project" value="UniProtKB-KW"/>
</dbReference>
<feature type="compositionally biased region" description="Polar residues" evidence="9">
    <location>
        <begin position="590"/>
        <end position="602"/>
    </location>
</feature>
<feature type="domain" description="Ras-GAP" evidence="10">
    <location>
        <begin position="155"/>
        <end position="358"/>
    </location>
</feature>
<feature type="region of interest" description="Disordered" evidence="9">
    <location>
        <begin position="961"/>
        <end position="990"/>
    </location>
</feature>
<feature type="region of interest" description="Disordered" evidence="9">
    <location>
        <begin position="550"/>
        <end position="602"/>
    </location>
</feature>
<keyword evidence="6" id="KW-0472">Membrane</keyword>
<feature type="compositionally biased region" description="Basic and acidic residues" evidence="9">
    <location>
        <begin position="565"/>
        <end position="589"/>
    </location>
</feature>
<dbReference type="InterPro" id="IPR003123">
    <property type="entry name" value="VPS9"/>
</dbReference>
<comment type="function">
    <text evidence="7">Acts both as a GTPase-activating protein (GAP) and a guanine nucleotide exchange factor (GEF), and participates in endocytosis.</text>
</comment>
<evidence type="ECO:0000256" key="8">
    <source>
        <dbReference type="ARBA" id="ARBA00068997"/>
    </source>
</evidence>
<comment type="similarity">
    <text evidence="2">Belongs to the GAPVD1 family.</text>
</comment>
<feature type="compositionally biased region" description="Low complexity" evidence="9">
    <location>
        <begin position="811"/>
        <end position="821"/>
    </location>
</feature>
<dbReference type="CDD" id="cd05129">
    <property type="entry name" value="RasGAP_RAP6"/>
    <property type="match status" value="1"/>
</dbReference>
<evidence type="ECO:0000256" key="6">
    <source>
        <dbReference type="ARBA" id="ARBA00023136"/>
    </source>
</evidence>
<feature type="compositionally biased region" description="Low complexity" evidence="9">
    <location>
        <begin position="961"/>
        <end position="970"/>
    </location>
</feature>
<accession>A0A8D8XHR9</accession>
<dbReference type="EMBL" id="HBUF01326179">
    <property type="protein sequence ID" value="CAG6695944.1"/>
    <property type="molecule type" value="Transcribed_RNA"/>
</dbReference>
<dbReference type="Pfam" id="PF00616">
    <property type="entry name" value="RasGAP"/>
    <property type="match status" value="1"/>
</dbReference>
<dbReference type="GO" id="GO:0016020">
    <property type="term" value="C:membrane"/>
    <property type="evidence" value="ECO:0007669"/>
    <property type="project" value="UniProtKB-SubCell"/>
</dbReference>
<dbReference type="GO" id="GO:0051049">
    <property type="term" value="P:regulation of transport"/>
    <property type="evidence" value="ECO:0007669"/>
    <property type="project" value="UniProtKB-ARBA"/>
</dbReference>
<organism evidence="12">
    <name type="scientific">Cacopsylla melanoneura</name>
    <dbReference type="NCBI Taxonomy" id="428564"/>
    <lineage>
        <taxon>Eukaryota</taxon>
        <taxon>Metazoa</taxon>
        <taxon>Ecdysozoa</taxon>
        <taxon>Arthropoda</taxon>
        <taxon>Hexapoda</taxon>
        <taxon>Insecta</taxon>
        <taxon>Pterygota</taxon>
        <taxon>Neoptera</taxon>
        <taxon>Paraneoptera</taxon>
        <taxon>Hemiptera</taxon>
        <taxon>Sternorrhyncha</taxon>
        <taxon>Psylloidea</taxon>
        <taxon>Psyllidae</taxon>
        <taxon>Psyllinae</taxon>
        <taxon>Cacopsylla</taxon>
    </lineage>
</organism>
<dbReference type="InterPro" id="IPR041545">
    <property type="entry name" value="DUF5601"/>
</dbReference>
<feature type="region of interest" description="Disordered" evidence="9">
    <location>
        <begin position="630"/>
        <end position="684"/>
    </location>
</feature>
<proteinExistence type="inferred from homology"/>
<dbReference type="Pfam" id="PF18151">
    <property type="entry name" value="DUF5601"/>
    <property type="match status" value="1"/>
</dbReference>
<evidence type="ECO:0000256" key="7">
    <source>
        <dbReference type="ARBA" id="ARBA00053914"/>
    </source>
</evidence>
<dbReference type="SUPFAM" id="SSF48350">
    <property type="entry name" value="GTPase activation domain, GAP"/>
    <property type="match status" value="1"/>
</dbReference>
<dbReference type="InterPro" id="IPR008936">
    <property type="entry name" value="Rho_GTPase_activation_prot"/>
</dbReference>
<evidence type="ECO:0000313" key="12">
    <source>
        <dbReference type="EMBL" id="CAG6695943.1"/>
    </source>
</evidence>
<sequence length="1496" mass="166919">MEDYGFTFWDLLQFSDQLRSEHLFISCEQTSLRELNSKVVQSASQLAQLAWIKTQQRINLDGLIMSKPDCSPDVCCLRANTLDQTQFIDAKKVLGYQESSACGKLFNTIRQCPKLLAACLTHMDTVSPDKVPCLVNSIISGLYANCLIPQDELNILILLRHLTILQLLPCDDPRRLLRHSTCAFSRVYSAFLEGLFPAKVFLTAALHEPIMKLLMEDDNFLDIDPDKARDRFPQDERLRLFGVEGSAEYQMKVQRYRQWSINKLCKITKRFIDSLFNNISCFPSCLSWLIKHIYTMLSSAQNIPEKEVFTISMDLIFTYFICPAIVNPEPYGITEASISYVARFNLIQVAQLLQMLALKRYQETDPKLEDIYSQFEKDSVPKFLDVLLNSVTEDLDEKTVLSKCKNHCIDRFAMFFTETELNTFVSMLDICNNFYSSTGQHMEIFSELKPLLDLLPESFLMARLSNLNNNVSLAVTPVDVPKKLSLLNKVNRGFGGSSTSVHISNDSNDDSGEEEHVLLEKCPKAVLVFPLDSEYEVNLGFHTEEKVLAMERTEDSQSEGNPNRGNDDLEVTKSDVTDGKDVQEKRTRFSLDNTNDVGNASDNLDVASEAASNHSASSLELENDNLSDMVSANVSGRGSPNISGRDTPSSQLTEGDEAAGNNSAVNAEPRFVPIPPPVKQPRFDLDDKFGKFDIKTIMGGERDETVSMVSDTWSTDALASDAENIDQQAEQRGNVLQPLQPEHIAPSALLPQMLDTVSETASEAWSTDVAASDSERLIEVETDDTVSVARSDDTARSEVESRGELETEDTGSVSGASIRSGRSGRDLPIPTPMKDLTNVTGQGGGTAEYRRRTFEFVDNNRRDFCAGYSGDNPGEAASGPSTSKTPEKALKIVDVKFTSTIFTSVTTTSQRTTFNSMSHHQSQSQSLSANRMLNFRSQPSSSSQEVSIEDDKGVCLSTVSLASSGSSGSESRAKSSEGHSPPVANGSIPSMSLQASSSPFFVKSSIPKSISFDKSADKDITDEDSKNKKGFLRNFKPSFFKGKAGRGKVVRGSEDLGIFETGSSAGDNSPLNYPNTSNKSIRRVVSEENKSQHNDTSDDILAKYRKKPVVTSDTVDISQLNGSISQVYLTAESGNAETGDPEFSPFDDAKKKLRLVLSSADSSVPLMRNMNNLKDNILVSFLQVQLAEAINLQDRTFIAQLHETLRCVKTFDNEGIHKLFDSMKEEYKGRAPYIAYLLRCRQALLLSISYIERLSERVKCDKDVGYKFLVSICVRLFLEKQDSSVNQFTEEFKQLTLPDEKNDLLDNFLSKLYEDLEKDPIFYYSNIVQLDLARIAIDRAVISRCYIHAMYPNGDGDISRDQVLYEHMKNLAKIITPNHKDLRIPKMFHSECPWPSAQAQISAISSYKTAHDKVQCVCRTMDTIVNLLSLASRVPAADDLVPVLVYVLIKANPPSLLSTVQYVNSFYANKMEGEVQYWWVQFCSAIEFIKTMDYNE</sequence>
<keyword evidence="3" id="KW-0343">GTPase activation</keyword>
<evidence type="ECO:0000256" key="3">
    <source>
        <dbReference type="ARBA" id="ARBA00022468"/>
    </source>
</evidence>
<feature type="compositionally biased region" description="Basic and acidic residues" evidence="9">
    <location>
        <begin position="790"/>
        <end position="805"/>
    </location>
</feature>